<evidence type="ECO:0008006" key="7">
    <source>
        <dbReference type="Google" id="ProtNLM"/>
    </source>
</evidence>
<evidence type="ECO:0000256" key="3">
    <source>
        <dbReference type="SAM" id="MobiDB-lite"/>
    </source>
</evidence>
<keyword evidence="4" id="KW-0472">Membrane</keyword>
<dbReference type="EMBL" id="DS469530">
    <property type="protein sequence ID" value="EDO46042.1"/>
    <property type="molecule type" value="Genomic_DNA"/>
</dbReference>
<evidence type="ECO:0000313" key="6">
    <source>
        <dbReference type="Proteomes" id="UP000001593"/>
    </source>
</evidence>
<feature type="compositionally biased region" description="Basic and acidic residues" evidence="3">
    <location>
        <begin position="55"/>
        <end position="79"/>
    </location>
</feature>
<feature type="region of interest" description="Disordered" evidence="3">
    <location>
        <begin position="1"/>
        <end position="98"/>
    </location>
</feature>
<feature type="compositionally biased region" description="Basic and acidic residues" evidence="3">
    <location>
        <begin position="1"/>
        <end position="13"/>
    </location>
</feature>
<gene>
    <name evidence="5" type="ORF">NEMVEDRAFT_v1g240079</name>
</gene>
<dbReference type="OMA" id="ASVCHIL"/>
<reference evidence="5 6" key="1">
    <citation type="journal article" date="2007" name="Science">
        <title>Sea anemone genome reveals ancestral eumetazoan gene repertoire and genomic organization.</title>
        <authorList>
            <person name="Putnam N.H."/>
            <person name="Srivastava M."/>
            <person name="Hellsten U."/>
            <person name="Dirks B."/>
            <person name="Chapman J."/>
            <person name="Salamov A."/>
            <person name="Terry A."/>
            <person name="Shapiro H."/>
            <person name="Lindquist E."/>
            <person name="Kapitonov V.V."/>
            <person name="Jurka J."/>
            <person name="Genikhovich G."/>
            <person name="Grigoriev I.V."/>
            <person name="Lucas S.M."/>
            <person name="Steele R.E."/>
            <person name="Finnerty J.R."/>
            <person name="Technau U."/>
            <person name="Martindale M.Q."/>
            <person name="Rokhsar D.S."/>
        </authorList>
    </citation>
    <scope>NUCLEOTIDE SEQUENCE [LARGE SCALE GENOMIC DNA]</scope>
    <source>
        <strain evidence="6">CH2 X CH6</strain>
    </source>
</reference>
<dbReference type="PhylomeDB" id="A7RR33"/>
<dbReference type="SUPFAM" id="SSF52540">
    <property type="entry name" value="P-loop containing nucleoside triphosphate hydrolases"/>
    <property type="match status" value="1"/>
</dbReference>
<evidence type="ECO:0000256" key="1">
    <source>
        <dbReference type="ARBA" id="ARBA00007712"/>
    </source>
</evidence>
<feature type="compositionally biased region" description="Basic and acidic residues" evidence="3">
    <location>
        <begin position="24"/>
        <end position="34"/>
    </location>
</feature>
<dbReference type="Proteomes" id="UP000001593">
    <property type="component" value="Unassembled WGS sequence"/>
</dbReference>
<dbReference type="PANTHER" id="PTHR14270:SF0">
    <property type="entry name" value="NONSENSE-MEDIATED MRNA DECAY FACTOR SMG9"/>
    <property type="match status" value="1"/>
</dbReference>
<evidence type="ECO:0000313" key="5">
    <source>
        <dbReference type="EMBL" id="EDO46042.1"/>
    </source>
</evidence>
<protein>
    <recommendedName>
        <fullName evidence="7">Protein SMG9</fullName>
    </recommendedName>
</protein>
<keyword evidence="6" id="KW-1185">Reference proteome</keyword>
<evidence type="ECO:0000256" key="4">
    <source>
        <dbReference type="SAM" id="Phobius"/>
    </source>
</evidence>
<feature type="compositionally biased region" description="Polar residues" evidence="3">
    <location>
        <begin position="84"/>
        <end position="98"/>
    </location>
</feature>
<accession>A7RR33</accession>
<keyword evidence="4" id="KW-0812">Transmembrane</keyword>
<dbReference type="InterPro" id="IPR039177">
    <property type="entry name" value="SMG9"/>
</dbReference>
<keyword evidence="4" id="KW-1133">Transmembrane helix</keyword>
<comment type="similarity">
    <text evidence="1">Belongs to the SMG9 family.</text>
</comment>
<proteinExistence type="inferred from homology"/>
<keyword evidence="2" id="KW-0866">Nonsense-mediated mRNA decay</keyword>
<feature type="transmembrane region" description="Helical" evidence="4">
    <location>
        <begin position="291"/>
        <end position="309"/>
    </location>
</feature>
<dbReference type="eggNOG" id="KOG4181">
    <property type="taxonomic scope" value="Eukaryota"/>
</dbReference>
<evidence type="ECO:0000256" key="2">
    <source>
        <dbReference type="ARBA" id="ARBA00023161"/>
    </source>
</evidence>
<dbReference type="AlphaFoldDB" id="A7RR33"/>
<sequence length="473" mass="52497">MEDEGRKGSERGRGFRGGRRRDRGYRDRNPRGRIDVPPAQSPPTMKTPIILTKSNTDKVQESPVKHILLKSRESDESRPVEGNPISNIISPTTPSQLQQEDERVSIGAEAASLGGIVNVPGAITIQRSSGTYSAPSQQGRTEGIPVPSLSGLKVNTTDSEPHLCIPLLDENLHWTDAALESLLDQTDFLVVGAIGLQGTGKSTILSMLAGATPTTEPRSYLFYPQTRQAQENGSNQTVGVNLGITTERIILLDTQALLSPAILDHVIHHDRSIPAEFSSPENFIEMQSLQLVTFLMTVCHVIIVVQDWFADINLMRLLMTAEMLKPSSVPHGSSHETTGAGSAQDNTEDHYPDVGFLVLSGYVWLCLVVFVYNKCTREDYHPENIQAMHGTTAAIFQHSRLRYLRNGVLPAFTGHPSYELVLETLRNQIFSIHRHPLTHHSLTEKNWFHYAARSWDTIRKSSLISEYNRLLSS</sequence>
<dbReference type="HOGENOM" id="CLU_037795_0_0_1"/>
<organism evidence="5 6">
    <name type="scientific">Nematostella vectensis</name>
    <name type="common">Starlet sea anemone</name>
    <dbReference type="NCBI Taxonomy" id="45351"/>
    <lineage>
        <taxon>Eukaryota</taxon>
        <taxon>Metazoa</taxon>
        <taxon>Cnidaria</taxon>
        <taxon>Anthozoa</taxon>
        <taxon>Hexacorallia</taxon>
        <taxon>Actiniaria</taxon>
        <taxon>Edwardsiidae</taxon>
        <taxon>Nematostella</taxon>
    </lineage>
</organism>
<feature type="transmembrane region" description="Helical" evidence="4">
    <location>
        <begin position="354"/>
        <end position="372"/>
    </location>
</feature>
<dbReference type="STRING" id="45351.A7RR33"/>
<dbReference type="InterPro" id="IPR027417">
    <property type="entry name" value="P-loop_NTPase"/>
</dbReference>
<dbReference type="InParanoid" id="A7RR33"/>
<dbReference type="GO" id="GO:0000184">
    <property type="term" value="P:nuclear-transcribed mRNA catabolic process, nonsense-mediated decay"/>
    <property type="evidence" value="ECO:0000318"/>
    <property type="project" value="GO_Central"/>
</dbReference>
<dbReference type="PANTHER" id="PTHR14270">
    <property type="entry name" value="NONSENSE-MEDIATED MRNA DECAY FACTOR SMG9"/>
    <property type="match status" value="1"/>
</dbReference>
<feature type="compositionally biased region" description="Basic residues" evidence="3">
    <location>
        <begin position="14"/>
        <end position="23"/>
    </location>
</feature>
<name>A7RR33_NEMVE</name>